<dbReference type="RefSeq" id="WP_338452177.1">
    <property type="nucleotide sequence ID" value="NZ_CP137640.1"/>
</dbReference>
<dbReference type="NCBIfam" id="NF008750">
    <property type="entry name" value="PRK11784.1-2"/>
    <property type="match status" value="1"/>
</dbReference>
<dbReference type="PANTHER" id="PTHR30401:SF0">
    <property type="entry name" value="TRNA 2-SELENOURIDINE SYNTHASE"/>
    <property type="match status" value="1"/>
</dbReference>
<feature type="domain" description="Rhodanese" evidence="2">
    <location>
        <begin position="11"/>
        <end position="133"/>
    </location>
</feature>
<gene>
    <name evidence="3" type="primary">mnmH</name>
    <name evidence="3" type="ORF">R4Z09_09995</name>
</gene>
<proteinExistence type="predicted"/>
<dbReference type="PROSITE" id="PS50206">
    <property type="entry name" value="RHODANESE_3"/>
    <property type="match status" value="1"/>
</dbReference>
<accession>A0ABZ2CHM0</accession>
<protein>
    <submittedName>
        <fullName evidence="3">tRNA 2-selenouridine(34) synthase MnmH</fullName>
        <ecNumber evidence="3">2.5.1.-</ecNumber>
    </submittedName>
</protein>
<dbReference type="InterPro" id="IPR001763">
    <property type="entry name" value="Rhodanese-like_dom"/>
</dbReference>
<dbReference type="Gene3D" id="3.40.250.10">
    <property type="entry name" value="Rhodanese-like domain"/>
    <property type="match status" value="1"/>
</dbReference>
<evidence type="ECO:0000313" key="3">
    <source>
        <dbReference type="EMBL" id="WVX83291.1"/>
    </source>
</evidence>
<keyword evidence="4" id="KW-1185">Reference proteome</keyword>
<dbReference type="InterPro" id="IPR017582">
    <property type="entry name" value="SelU"/>
</dbReference>
<keyword evidence="1" id="KW-0711">Selenium</keyword>
<name>A0ABZ2CHM0_9BACI</name>
<dbReference type="InterPro" id="IPR027417">
    <property type="entry name" value="P-loop_NTPase"/>
</dbReference>
<dbReference type="EC" id="2.5.1.-" evidence="3"/>
<dbReference type="InterPro" id="IPR058840">
    <property type="entry name" value="AAA_SelU"/>
</dbReference>
<dbReference type="SUPFAM" id="SSF52540">
    <property type="entry name" value="P-loop containing nucleoside triphosphate hydrolases"/>
    <property type="match status" value="1"/>
</dbReference>
<dbReference type="Gene3D" id="3.40.50.300">
    <property type="entry name" value="P-loop containing nucleotide triphosphate hydrolases"/>
    <property type="match status" value="1"/>
</dbReference>
<dbReference type="PANTHER" id="PTHR30401">
    <property type="entry name" value="TRNA 2-SELENOURIDINE SYNTHASE"/>
    <property type="match status" value="1"/>
</dbReference>
<evidence type="ECO:0000256" key="1">
    <source>
        <dbReference type="ARBA" id="ARBA00023266"/>
    </source>
</evidence>
<dbReference type="SUPFAM" id="SSF52821">
    <property type="entry name" value="Rhodanese/Cell cycle control phosphatase"/>
    <property type="match status" value="1"/>
</dbReference>
<evidence type="ECO:0000259" key="2">
    <source>
        <dbReference type="PROSITE" id="PS50206"/>
    </source>
</evidence>
<dbReference type="EMBL" id="CP137640">
    <property type="protein sequence ID" value="WVX83291.1"/>
    <property type="molecule type" value="Genomic_DNA"/>
</dbReference>
<dbReference type="SMART" id="SM00450">
    <property type="entry name" value="RHOD"/>
    <property type="match status" value="1"/>
</dbReference>
<dbReference type="Proteomes" id="UP001357223">
    <property type="component" value="Chromosome"/>
</dbReference>
<reference evidence="3 4" key="1">
    <citation type="submission" date="2023-10" db="EMBL/GenBank/DDBJ databases">
        <title>Niallia locisalis sp.nov. isolated from a salt pond sample.</title>
        <authorList>
            <person name="Li X.-J."/>
            <person name="Dong L."/>
        </authorList>
    </citation>
    <scope>NUCLEOTIDE SEQUENCE [LARGE SCALE GENOMIC DNA]</scope>
    <source>
        <strain evidence="3 4">DSM 29761</strain>
    </source>
</reference>
<sequence length="365" mass="41682">MKDITVKELLEMEHVVPVDVRSPGEYEEASIPGAINIPIFTNEERKEVGTLYKQKGPQEAKWRAMEIVSPKLVHVLGSIKSMKEEGKHPVLYCWRGGMRSGSIATFLDFSGIESIRVSGGYRAYRQYILEQIPMLIPDQALVLHGMTGTGKTEILVQLQKKGYPVIDLEGIAAHRGSLFGAVGFAIDGNNQKVFDSLLYESLRKIQGSSYFIVEAESKRIGKAGQPDELYEKKINGLNIYLKASVETRVMRIFDEYVKPNEHEQWFHDTILEKVGLLKKRIKNDEVYNALLEVTRNHQYKEVIRLLLIHYYDPRYQYKQNEYKNDFTEIQADDLDTAIAEIETYIEHHLPDSCNSTGTVNSLSSF</sequence>
<dbReference type="InterPro" id="IPR036873">
    <property type="entry name" value="Rhodanese-like_dom_sf"/>
</dbReference>
<dbReference type="NCBIfam" id="TIGR03167">
    <property type="entry name" value="tRNA_sel_U_synt"/>
    <property type="match status" value="1"/>
</dbReference>
<organism evidence="3 4">
    <name type="scientific">Niallia oryzisoli</name>
    <dbReference type="NCBI Taxonomy" id="1737571"/>
    <lineage>
        <taxon>Bacteria</taxon>
        <taxon>Bacillati</taxon>
        <taxon>Bacillota</taxon>
        <taxon>Bacilli</taxon>
        <taxon>Bacillales</taxon>
        <taxon>Bacillaceae</taxon>
        <taxon>Niallia</taxon>
    </lineage>
</organism>
<dbReference type="Pfam" id="PF26341">
    <property type="entry name" value="AAA_SelU"/>
    <property type="match status" value="1"/>
</dbReference>
<dbReference type="Pfam" id="PF00581">
    <property type="entry name" value="Rhodanese"/>
    <property type="match status" value="1"/>
</dbReference>
<dbReference type="GO" id="GO:0016740">
    <property type="term" value="F:transferase activity"/>
    <property type="evidence" value="ECO:0007669"/>
    <property type="project" value="UniProtKB-KW"/>
</dbReference>
<evidence type="ECO:0000313" key="4">
    <source>
        <dbReference type="Proteomes" id="UP001357223"/>
    </source>
</evidence>
<keyword evidence="3" id="KW-0808">Transferase</keyword>